<evidence type="ECO:0000313" key="3">
    <source>
        <dbReference type="Proteomes" id="UP000077755"/>
    </source>
</evidence>
<accession>A0AAF0WS46</accession>
<proteinExistence type="predicted"/>
<dbReference type="InterPro" id="IPR006016">
    <property type="entry name" value="UspA"/>
</dbReference>
<dbReference type="InterPro" id="IPR014729">
    <property type="entry name" value="Rossmann-like_a/b/a_fold"/>
</dbReference>
<organism evidence="2 3">
    <name type="scientific">Daucus carota subsp. sativus</name>
    <name type="common">Carrot</name>
    <dbReference type="NCBI Taxonomy" id="79200"/>
    <lineage>
        <taxon>Eukaryota</taxon>
        <taxon>Viridiplantae</taxon>
        <taxon>Streptophyta</taxon>
        <taxon>Embryophyta</taxon>
        <taxon>Tracheophyta</taxon>
        <taxon>Spermatophyta</taxon>
        <taxon>Magnoliopsida</taxon>
        <taxon>eudicotyledons</taxon>
        <taxon>Gunneridae</taxon>
        <taxon>Pentapetalae</taxon>
        <taxon>asterids</taxon>
        <taxon>campanulids</taxon>
        <taxon>Apiales</taxon>
        <taxon>Apiaceae</taxon>
        <taxon>Apioideae</taxon>
        <taxon>Scandiceae</taxon>
        <taxon>Daucinae</taxon>
        <taxon>Daucus</taxon>
        <taxon>Daucus sect. Daucus</taxon>
    </lineage>
</organism>
<dbReference type="PRINTS" id="PR01438">
    <property type="entry name" value="UNVRSLSTRESS"/>
</dbReference>
<feature type="domain" description="UspA" evidence="1">
    <location>
        <begin position="8"/>
        <end position="152"/>
    </location>
</feature>
<protein>
    <recommendedName>
        <fullName evidence="1">UspA domain-containing protein</fullName>
    </recommendedName>
</protein>
<dbReference type="Pfam" id="PF00582">
    <property type="entry name" value="Usp"/>
    <property type="match status" value="1"/>
</dbReference>
<keyword evidence="3" id="KW-1185">Reference proteome</keyword>
<dbReference type="KEGG" id="dcr:108214434"/>
<sequence length="158" mass="17066">MAVEKQVMVFGMDDSEHSYYALDWTLTHLFTPQSSPFKLVVVHAKPSPATAIGLAGPGLIDVLPTVDSDLKKIAARVLEKAREVCAAKSVHDVTFEAVEGDARNVLCEAVERHHAAMLVLGNHGHGAIKRAVLGSVSDYCAHHAHCTVTIVKKPKTKH</sequence>
<dbReference type="PANTHER" id="PTHR46553:SF3">
    <property type="entry name" value="ADENINE NUCLEOTIDE ALPHA HYDROLASES-LIKE SUPERFAMILY PROTEIN"/>
    <property type="match status" value="1"/>
</dbReference>
<reference evidence="2" key="1">
    <citation type="journal article" date="2016" name="Nat. Genet.">
        <title>A high-quality carrot genome assembly provides new insights into carotenoid accumulation and asterid genome evolution.</title>
        <authorList>
            <person name="Iorizzo M."/>
            <person name="Ellison S."/>
            <person name="Senalik D."/>
            <person name="Zeng P."/>
            <person name="Satapoomin P."/>
            <person name="Huang J."/>
            <person name="Bowman M."/>
            <person name="Iovene M."/>
            <person name="Sanseverino W."/>
            <person name="Cavagnaro P."/>
            <person name="Yildiz M."/>
            <person name="Macko-Podgorni A."/>
            <person name="Moranska E."/>
            <person name="Grzebelus E."/>
            <person name="Grzebelus D."/>
            <person name="Ashrafi H."/>
            <person name="Zheng Z."/>
            <person name="Cheng S."/>
            <person name="Spooner D."/>
            <person name="Van Deynze A."/>
            <person name="Simon P."/>
        </authorList>
    </citation>
    <scope>NUCLEOTIDE SEQUENCE</scope>
    <source>
        <tissue evidence="2">Leaf</tissue>
    </source>
</reference>
<gene>
    <name evidence="2" type="ORF">DCAR_0314041</name>
</gene>
<dbReference type="CDD" id="cd23659">
    <property type="entry name" value="USP_At3g01520-like"/>
    <property type="match status" value="1"/>
</dbReference>
<dbReference type="PANTHER" id="PTHR46553">
    <property type="entry name" value="ADENINE NUCLEOTIDE ALPHA HYDROLASES-LIKE SUPERFAMILY PROTEIN"/>
    <property type="match status" value="1"/>
</dbReference>
<dbReference type="EMBL" id="CP093345">
    <property type="protein sequence ID" value="WOG94744.1"/>
    <property type="molecule type" value="Genomic_DNA"/>
</dbReference>
<dbReference type="Proteomes" id="UP000077755">
    <property type="component" value="Chromosome 3"/>
</dbReference>
<dbReference type="AlphaFoldDB" id="A0AAF0WS46"/>
<reference evidence="2" key="2">
    <citation type="submission" date="2022-03" db="EMBL/GenBank/DDBJ databases">
        <title>Draft title - Genomic analysis of global carrot germplasm unveils the trajectory of domestication and the origin of high carotenoid orange carrot.</title>
        <authorList>
            <person name="Iorizzo M."/>
            <person name="Ellison S."/>
            <person name="Senalik D."/>
            <person name="Macko-Podgorni A."/>
            <person name="Grzebelus D."/>
            <person name="Bostan H."/>
            <person name="Rolling W."/>
            <person name="Curaba J."/>
            <person name="Simon P."/>
        </authorList>
    </citation>
    <scope>NUCLEOTIDE SEQUENCE</scope>
    <source>
        <tissue evidence="2">Leaf</tissue>
    </source>
</reference>
<dbReference type="InterPro" id="IPR006015">
    <property type="entry name" value="Universal_stress_UspA"/>
</dbReference>
<evidence type="ECO:0000259" key="1">
    <source>
        <dbReference type="Pfam" id="PF00582"/>
    </source>
</evidence>
<dbReference type="SUPFAM" id="SSF52402">
    <property type="entry name" value="Adenine nucleotide alpha hydrolases-like"/>
    <property type="match status" value="1"/>
</dbReference>
<name>A0AAF0WS46_DAUCS</name>
<dbReference type="Gene3D" id="3.40.50.620">
    <property type="entry name" value="HUPs"/>
    <property type="match status" value="1"/>
</dbReference>
<evidence type="ECO:0000313" key="2">
    <source>
        <dbReference type="EMBL" id="WOG94744.1"/>
    </source>
</evidence>